<feature type="domain" description="Extensin-like C-terminal" evidence="2">
    <location>
        <begin position="59"/>
        <end position="235"/>
    </location>
</feature>
<evidence type="ECO:0000313" key="3">
    <source>
        <dbReference type="EMBL" id="MBB4040964.1"/>
    </source>
</evidence>
<keyword evidence="4" id="KW-1185">Reference proteome</keyword>
<dbReference type="AlphaFoldDB" id="A0A7W6IHJ3"/>
<dbReference type="Pfam" id="PF06904">
    <property type="entry name" value="Extensin-like_C"/>
    <property type="match status" value="1"/>
</dbReference>
<sequence>MIALTMLSPVMARDASPPLPPPRPDRLEAPAPGQNAVTMPRDMAPTEETGMEDREASSACLGRLAQRGVVFESRAPVQEKGCGIEDPVLVSALPNGVALAPASLMACPMAESLARWIAEVVAPEAERQLQSVPVKLVVGTSYLCRDQRNGAKPSEHAFGNGVDVVGFEFGATAERISLDIAAQAENSPEANFQDAIRKAACPIFTTVLGPGADADHGDHLHLDLRQRKGGYRICQ</sequence>
<dbReference type="Proteomes" id="UP000519439">
    <property type="component" value="Unassembled WGS sequence"/>
</dbReference>
<feature type="region of interest" description="Disordered" evidence="1">
    <location>
        <begin position="1"/>
        <end position="41"/>
    </location>
</feature>
<proteinExistence type="predicted"/>
<evidence type="ECO:0000256" key="1">
    <source>
        <dbReference type="SAM" id="MobiDB-lite"/>
    </source>
</evidence>
<accession>A0A7W6IHJ3</accession>
<comment type="caution">
    <text evidence="3">The sequence shown here is derived from an EMBL/GenBank/DDBJ whole genome shotgun (WGS) entry which is preliminary data.</text>
</comment>
<organism evidence="3 4">
    <name type="scientific">Microvirga flocculans</name>
    <dbReference type="NCBI Taxonomy" id="217168"/>
    <lineage>
        <taxon>Bacteria</taxon>
        <taxon>Pseudomonadati</taxon>
        <taxon>Pseudomonadota</taxon>
        <taxon>Alphaproteobacteria</taxon>
        <taxon>Hyphomicrobiales</taxon>
        <taxon>Methylobacteriaceae</taxon>
        <taxon>Microvirga</taxon>
    </lineage>
</organism>
<dbReference type="InterPro" id="IPR009683">
    <property type="entry name" value="Extensin-like_C"/>
</dbReference>
<dbReference type="EMBL" id="JACIDC010000008">
    <property type="protein sequence ID" value="MBB4040964.1"/>
    <property type="molecule type" value="Genomic_DNA"/>
</dbReference>
<dbReference type="RefSeq" id="WP_027316651.1">
    <property type="nucleotide sequence ID" value="NZ_JACIDC010000008.1"/>
</dbReference>
<protein>
    <recommendedName>
        <fullName evidence="2">Extensin-like C-terminal domain-containing protein</fullName>
    </recommendedName>
</protein>
<gene>
    <name evidence="3" type="ORF">GGR34_002623</name>
</gene>
<reference evidence="3 4" key="1">
    <citation type="submission" date="2020-08" db="EMBL/GenBank/DDBJ databases">
        <title>Genomic Encyclopedia of Type Strains, Phase IV (KMG-IV): sequencing the most valuable type-strain genomes for metagenomic binning, comparative biology and taxonomic classification.</title>
        <authorList>
            <person name="Goeker M."/>
        </authorList>
    </citation>
    <scope>NUCLEOTIDE SEQUENCE [LARGE SCALE GENOMIC DNA]</scope>
    <source>
        <strain evidence="3 4">DSM 15743</strain>
    </source>
</reference>
<name>A0A7W6IHJ3_9HYPH</name>
<evidence type="ECO:0000313" key="4">
    <source>
        <dbReference type="Proteomes" id="UP000519439"/>
    </source>
</evidence>
<evidence type="ECO:0000259" key="2">
    <source>
        <dbReference type="Pfam" id="PF06904"/>
    </source>
</evidence>